<evidence type="ECO:0000313" key="1">
    <source>
        <dbReference type="EMBL" id="MFD2552250.1"/>
    </source>
</evidence>
<dbReference type="EMBL" id="JBHULS010000004">
    <property type="protein sequence ID" value="MFD2552250.1"/>
    <property type="molecule type" value="Genomic_DNA"/>
</dbReference>
<gene>
    <name evidence="1" type="ORF">ACFSQP_10520</name>
</gene>
<comment type="caution">
    <text evidence="1">The sequence shown here is derived from an EMBL/GenBank/DDBJ whole genome shotgun (WGS) entry which is preliminary data.</text>
</comment>
<dbReference type="RefSeq" id="WP_376894179.1">
    <property type="nucleotide sequence ID" value="NZ_JBHULS010000004.1"/>
</dbReference>
<sequence>MKNWVPFVIPKYEESHKLVKQRKNENKKTRHHLSFRSMRNHIPNIVTNHKKTQHHLSFRSMRNPMPSVIPKHEKLGAICHSEA</sequence>
<reference evidence="2" key="1">
    <citation type="journal article" date="2019" name="Int. J. Syst. Evol. Microbiol.">
        <title>The Global Catalogue of Microorganisms (GCM) 10K type strain sequencing project: providing services to taxonomists for standard genome sequencing and annotation.</title>
        <authorList>
            <consortium name="The Broad Institute Genomics Platform"/>
            <consortium name="The Broad Institute Genome Sequencing Center for Infectious Disease"/>
            <person name="Wu L."/>
            <person name="Ma J."/>
        </authorList>
    </citation>
    <scope>NUCLEOTIDE SEQUENCE [LARGE SCALE GENOMIC DNA]</scope>
    <source>
        <strain evidence="2">KCTC 42587</strain>
    </source>
</reference>
<organism evidence="1 2">
    <name type="scientific">Bizionia sediminis</name>
    <dbReference type="NCBI Taxonomy" id="1737064"/>
    <lineage>
        <taxon>Bacteria</taxon>
        <taxon>Pseudomonadati</taxon>
        <taxon>Bacteroidota</taxon>
        <taxon>Flavobacteriia</taxon>
        <taxon>Flavobacteriales</taxon>
        <taxon>Flavobacteriaceae</taxon>
        <taxon>Bizionia</taxon>
    </lineage>
</organism>
<proteinExistence type="predicted"/>
<keyword evidence="2" id="KW-1185">Reference proteome</keyword>
<dbReference type="Proteomes" id="UP001597472">
    <property type="component" value="Unassembled WGS sequence"/>
</dbReference>
<accession>A0ABW5KWE8</accession>
<protein>
    <submittedName>
        <fullName evidence="1">Uncharacterized protein</fullName>
    </submittedName>
</protein>
<evidence type="ECO:0000313" key="2">
    <source>
        <dbReference type="Proteomes" id="UP001597472"/>
    </source>
</evidence>
<name>A0ABW5KWE8_9FLAO</name>